<dbReference type="EC" id="2.7.13.3" evidence="3"/>
<name>A0ABY8X5Z9_9BACL</name>
<dbReference type="InterPro" id="IPR003660">
    <property type="entry name" value="HAMP_dom"/>
</dbReference>
<dbReference type="InterPro" id="IPR050640">
    <property type="entry name" value="Bact_2-comp_sensor_kinase"/>
</dbReference>
<dbReference type="Pfam" id="PF02518">
    <property type="entry name" value="HATPase_c"/>
    <property type="match status" value="1"/>
</dbReference>
<evidence type="ECO:0000256" key="8">
    <source>
        <dbReference type="ARBA" id="ARBA00022777"/>
    </source>
</evidence>
<evidence type="ECO:0000259" key="14">
    <source>
        <dbReference type="PROSITE" id="PS50109"/>
    </source>
</evidence>
<evidence type="ECO:0000313" key="16">
    <source>
        <dbReference type="EMBL" id="WIV19389.1"/>
    </source>
</evidence>
<dbReference type="Pfam" id="PF00672">
    <property type="entry name" value="HAMP"/>
    <property type="match status" value="1"/>
</dbReference>
<evidence type="ECO:0000256" key="2">
    <source>
        <dbReference type="ARBA" id="ARBA00004651"/>
    </source>
</evidence>
<evidence type="ECO:0000313" key="17">
    <source>
        <dbReference type="Proteomes" id="UP001236415"/>
    </source>
</evidence>
<dbReference type="PROSITE" id="PS50885">
    <property type="entry name" value="HAMP"/>
    <property type="match status" value="1"/>
</dbReference>
<evidence type="ECO:0000259" key="15">
    <source>
        <dbReference type="PROSITE" id="PS50885"/>
    </source>
</evidence>
<keyword evidence="9" id="KW-0067">ATP-binding</keyword>
<keyword evidence="11 13" id="KW-0472">Membrane</keyword>
<feature type="domain" description="Histidine kinase" evidence="14">
    <location>
        <begin position="378"/>
        <end position="599"/>
    </location>
</feature>
<evidence type="ECO:0000256" key="1">
    <source>
        <dbReference type="ARBA" id="ARBA00000085"/>
    </source>
</evidence>
<dbReference type="Pfam" id="PF06580">
    <property type="entry name" value="His_kinase"/>
    <property type="match status" value="1"/>
</dbReference>
<feature type="coiled-coil region" evidence="12">
    <location>
        <begin position="364"/>
        <end position="396"/>
    </location>
</feature>
<dbReference type="SMART" id="SM00387">
    <property type="entry name" value="HATPase_c"/>
    <property type="match status" value="1"/>
</dbReference>
<feature type="transmembrane region" description="Helical" evidence="13">
    <location>
        <begin position="296"/>
        <end position="321"/>
    </location>
</feature>
<accession>A0ABY8X5Z9</accession>
<keyword evidence="10" id="KW-0902">Two-component regulatory system</keyword>
<reference evidence="16 17" key="1">
    <citation type="submission" date="2023-06" db="EMBL/GenBank/DDBJ databases">
        <title>Paenibacillus polygonum sp. nov., an endophytic bacterium, isolated from Polygonum lapathifolium L. in Nanji Wetland National Nature Reserve, South of Poyang Lake, Jiangxi Province, China.</title>
        <authorList>
            <person name="Yu Z."/>
        </authorList>
    </citation>
    <scope>NUCLEOTIDE SEQUENCE [LARGE SCALE GENOMIC DNA]</scope>
    <source>
        <strain evidence="16 17">C31</strain>
    </source>
</reference>
<keyword evidence="13" id="KW-0812">Transmembrane</keyword>
<gene>
    <name evidence="16" type="ORF">QPK24_00895</name>
</gene>
<dbReference type="InterPro" id="IPR003594">
    <property type="entry name" value="HATPase_dom"/>
</dbReference>
<evidence type="ECO:0000256" key="5">
    <source>
        <dbReference type="ARBA" id="ARBA00022553"/>
    </source>
</evidence>
<evidence type="ECO:0000256" key="9">
    <source>
        <dbReference type="ARBA" id="ARBA00022840"/>
    </source>
</evidence>
<dbReference type="InterPro" id="IPR010559">
    <property type="entry name" value="Sig_transdc_His_kin_internal"/>
</dbReference>
<keyword evidence="7" id="KW-0547">Nucleotide-binding</keyword>
<dbReference type="PANTHER" id="PTHR34220">
    <property type="entry name" value="SENSOR HISTIDINE KINASE YPDA"/>
    <property type="match status" value="1"/>
</dbReference>
<keyword evidence="17" id="KW-1185">Reference proteome</keyword>
<dbReference type="Gene3D" id="1.10.8.500">
    <property type="entry name" value="HAMP domain in histidine kinase"/>
    <property type="match status" value="1"/>
</dbReference>
<feature type="transmembrane region" description="Helical" evidence="13">
    <location>
        <begin position="12"/>
        <end position="31"/>
    </location>
</feature>
<organism evidence="16 17">
    <name type="scientific">Paenibacillus polygoni</name>
    <dbReference type="NCBI Taxonomy" id="3050112"/>
    <lineage>
        <taxon>Bacteria</taxon>
        <taxon>Bacillati</taxon>
        <taxon>Bacillota</taxon>
        <taxon>Bacilli</taxon>
        <taxon>Bacillales</taxon>
        <taxon>Paenibacillaceae</taxon>
        <taxon>Paenibacillus</taxon>
    </lineage>
</organism>
<dbReference type="SUPFAM" id="SSF158472">
    <property type="entry name" value="HAMP domain-like"/>
    <property type="match status" value="1"/>
</dbReference>
<evidence type="ECO:0000256" key="4">
    <source>
        <dbReference type="ARBA" id="ARBA00022475"/>
    </source>
</evidence>
<dbReference type="CDD" id="cd06225">
    <property type="entry name" value="HAMP"/>
    <property type="match status" value="1"/>
</dbReference>
<keyword evidence="4" id="KW-1003">Cell membrane</keyword>
<dbReference type="InterPro" id="IPR036890">
    <property type="entry name" value="HATPase_C_sf"/>
</dbReference>
<dbReference type="PROSITE" id="PS50109">
    <property type="entry name" value="HIS_KIN"/>
    <property type="match status" value="1"/>
</dbReference>
<dbReference type="SMART" id="SM00304">
    <property type="entry name" value="HAMP"/>
    <property type="match status" value="1"/>
</dbReference>
<comment type="catalytic activity">
    <reaction evidence="1">
        <text>ATP + protein L-histidine = ADP + protein N-phospho-L-histidine.</text>
        <dbReference type="EC" id="2.7.13.3"/>
    </reaction>
</comment>
<keyword evidence="13" id="KW-1133">Transmembrane helix</keyword>
<evidence type="ECO:0000256" key="12">
    <source>
        <dbReference type="SAM" id="Coils"/>
    </source>
</evidence>
<evidence type="ECO:0000256" key="3">
    <source>
        <dbReference type="ARBA" id="ARBA00012438"/>
    </source>
</evidence>
<dbReference type="SUPFAM" id="SSF55874">
    <property type="entry name" value="ATPase domain of HSP90 chaperone/DNA topoisomerase II/histidine kinase"/>
    <property type="match status" value="1"/>
</dbReference>
<evidence type="ECO:0000256" key="7">
    <source>
        <dbReference type="ARBA" id="ARBA00022741"/>
    </source>
</evidence>
<dbReference type="GO" id="GO:0016301">
    <property type="term" value="F:kinase activity"/>
    <property type="evidence" value="ECO:0007669"/>
    <property type="project" value="UniProtKB-KW"/>
</dbReference>
<evidence type="ECO:0000256" key="10">
    <source>
        <dbReference type="ARBA" id="ARBA00023012"/>
    </source>
</evidence>
<keyword evidence="8 16" id="KW-0418">Kinase</keyword>
<keyword evidence="5" id="KW-0597">Phosphoprotein</keyword>
<dbReference type="Gene3D" id="3.30.565.10">
    <property type="entry name" value="Histidine kinase-like ATPase, C-terminal domain"/>
    <property type="match status" value="1"/>
</dbReference>
<keyword evidence="12" id="KW-0175">Coiled coil</keyword>
<dbReference type="Gene3D" id="3.30.450.20">
    <property type="entry name" value="PAS domain"/>
    <property type="match status" value="1"/>
</dbReference>
<comment type="subcellular location">
    <subcellularLocation>
        <location evidence="2">Cell membrane</location>
        <topology evidence="2">Multi-pass membrane protein</topology>
    </subcellularLocation>
</comment>
<dbReference type="Proteomes" id="UP001236415">
    <property type="component" value="Chromosome"/>
</dbReference>
<feature type="domain" description="HAMP" evidence="15">
    <location>
        <begin position="315"/>
        <end position="369"/>
    </location>
</feature>
<sequence length="602" mass="68344">MLKNLTMNKKLIAISLLFVCLPVLLLGTYWYNASTETIEESTIASNQRIVTQTTEYLNLYIAGLETSTYPSLSGASIQSLINSRSLSPYAYLKLSESIEKGIFAQMLYGRDDVVGMSLAAKNGFVVSDYTRAPELLNMDQITHQNQLLLEKMERMDDFHIEGIRYVGSEPVLTVTRKIPSNQSYLFEGLLIVDLHLSQIAGICKNVSHHELEIWITDAHSGQVIYHPEQTRIGTSLSPSLVQELTSSKTGLLHEYETDLPNILLYEHSSQTDWVVALEQPKDAVIGELLDLRATAIYFFACIMIVTVFILGGFSLQISRALSLLERLMKRVQTGDFSLPITTMTERRDEIGKLFRSHAHMVGELKRLVKEVQSAKLKEREHELAQKESALQAMQSQINPHFLYNTLEVINSHAIIENNEVISKMTTSLADLFRYNLKNAHQIVTLREEIGHLRAYLDIQAARYRKLRIDIDLNALDESMLHHVYLIRLTLQPLAENAFIHGYQNHRLPPVYIGLTLSTEEDRYVLHMKDKGHGMSEEKRMQLNAYFQQAPASQAITSNGIGLASVHERIRLSFGDAYGLYIASSNHEGTHIEVRLPRRMSWT</sequence>
<protein>
    <recommendedName>
        <fullName evidence="3">histidine kinase</fullName>
        <ecNumber evidence="3">2.7.13.3</ecNumber>
    </recommendedName>
</protein>
<dbReference type="EMBL" id="CP127162">
    <property type="protein sequence ID" value="WIV19389.1"/>
    <property type="molecule type" value="Genomic_DNA"/>
</dbReference>
<evidence type="ECO:0000256" key="13">
    <source>
        <dbReference type="SAM" id="Phobius"/>
    </source>
</evidence>
<evidence type="ECO:0000256" key="6">
    <source>
        <dbReference type="ARBA" id="ARBA00022679"/>
    </source>
</evidence>
<dbReference type="PANTHER" id="PTHR34220:SF7">
    <property type="entry name" value="SENSOR HISTIDINE KINASE YPDA"/>
    <property type="match status" value="1"/>
</dbReference>
<proteinExistence type="predicted"/>
<keyword evidence="6" id="KW-0808">Transferase</keyword>
<evidence type="ECO:0000256" key="11">
    <source>
        <dbReference type="ARBA" id="ARBA00023136"/>
    </source>
</evidence>
<dbReference type="RefSeq" id="WP_285745447.1">
    <property type="nucleotide sequence ID" value="NZ_CP127162.1"/>
</dbReference>
<dbReference type="InterPro" id="IPR005467">
    <property type="entry name" value="His_kinase_dom"/>
</dbReference>